<evidence type="ECO:0000313" key="8">
    <source>
        <dbReference type="Proteomes" id="UP000284434"/>
    </source>
</evidence>
<evidence type="ECO:0000259" key="5">
    <source>
        <dbReference type="PROSITE" id="PS51352"/>
    </source>
</evidence>
<dbReference type="PROSITE" id="PS51352">
    <property type="entry name" value="THIOREDOXIN_2"/>
    <property type="match status" value="1"/>
</dbReference>
<dbReference type="InterPro" id="IPR050553">
    <property type="entry name" value="Thioredoxin_ResA/DsbE_sf"/>
</dbReference>
<proteinExistence type="predicted"/>
<dbReference type="InterPro" id="IPR000866">
    <property type="entry name" value="AhpC/TSA"/>
</dbReference>
<comment type="subcellular location">
    <subcellularLocation>
        <location evidence="1">Cell envelope</location>
    </subcellularLocation>
</comment>
<feature type="domain" description="Thioredoxin" evidence="5">
    <location>
        <begin position="186"/>
        <end position="331"/>
    </location>
</feature>
<evidence type="ECO:0000256" key="2">
    <source>
        <dbReference type="ARBA" id="ARBA00022748"/>
    </source>
</evidence>
<evidence type="ECO:0000313" key="7">
    <source>
        <dbReference type="EMBL" id="RGY05697.1"/>
    </source>
</evidence>
<dbReference type="Proteomes" id="UP000284434">
    <property type="component" value="Unassembled WGS sequence"/>
</dbReference>
<accession>A0A413IAJ9</accession>
<dbReference type="SUPFAM" id="SSF52833">
    <property type="entry name" value="Thioredoxin-like"/>
    <property type="match status" value="1"/>
</dbReference>
<gene>
    <name evidence="7" type="ORF">DXA53_11655</name>
    <name evidence="6" type="ORF">L0P03_10520</name>
</gene>
<dbReference type="EMBL" id="JAKNDN010000019">
    <property type="protein sequence ID" value="MCG4960278.1"/>
    <property type="molecule type" value="Genomic_DNA"/>
</dbReference>
<evidence type="ECO:0000313" key="6">
    <source>
        <dbReference type="EMBL" id="MCG4960278.1"/>
    </source>
</evidence>
<dbReference type="Gene3D" id="3.40.30.10">
    <property type="entry name" value="Glutaredoxin"/>
    <property type="match status" value="1"/>
</dbReference>
<dbReference type="EMBL" id="QSCO01000016">
    <property type="protein sequence ID" value="RGY05697.1"/>
    <property type="molecule type" value="Genomic_DNA"/>
</dbReference>
<evidence type="ECO:0000256" key="4">
    <source>
        <dbReference type="ARBA" id="ARBA00023284"/>
    </source>
</evidence>
<protein>
    <submittedName>
        <fullName evidence="7">TlpA family protein disulfide reductase</fullName>
    </submittedName>
</protein>
<evidence type="ECO:0000256" key="3">
    <source>
        <dbReference type="ARBA" id="ARBA00023157"/>
    </source>
</evidence>
<dbReference type="InterPro" id="IPR013766">
    <property type="entry name" value="Thioredoxin_domain"/>
</dbReference>
<dbReference type="PANTHER" id="PTHR42852">
    <property type="entry name" value="THIOL:DISULFIDE INTERCHANGE PROTEIN DSBE"/>
    <property type="match status" value="1"/>
</dbReference>
<organism evidence="7 8">
    <name type="scientific">Odoribacter splanchnicus</name>
    <dbReference type="NCBI Taxonomy" id="28118"/>
    <lineage>
        <taxon>Bacteria</taxon>
        <taxon>Pseudomonadati</taxon>
        <taxon>Bacteroidota</taxon>
        <taxon>Bacteroidia</taxon>
        <taxon>Bacteroidales</taxon>
        <taxon>Odoribacteraceae</taxon>
        <taxon>Odoribacter</taxon>
    </lineage>
</organism>
<reference evidence="6" key="2">
    <citation type="submission" date="2022-01" db="EMBL/GenBank/DDBJ databases">
        <title>Collection of gut derived symbiotic bacterial strains cultured from healthy donors.</title>
        <authorList>
            <person name="Lin H."/>
            <person name="Kohout C."/>
            <person name="Waligurski E."/>
            <person name="Pamer E.G."/>
        </authorList>
    </citation>
    <scope>NUCLEOTIDE SEQUENCE</scope>
    <source>
        <strain evidence="6">DFI.1.149</strain>
    </source>
</reference>
<dbReference type="AlphaFoldDB" id="A0A413IAJ9"/>
<dbReference type="InterPro" id="IPR036249">
    <property type="entry name" value="Thioredoxin-like_sf"/>
</dbReference>
<sequence>MQNKLLTGKHLPFKEFQERILAALDPLADKLEKVSDKELKARGESLKSVFPFYTGFEYYNTCYRSAPDKLKEDKDFAAFMDGIDLSDRKHADYNVVSQVINWNLDKQNITDAKERSMCYFDVAVKLIKDEQIRNEHLSSYMKWKLSGEKSPELQVLFDKYASVCTDPVLIAANRDRLNVVLNYFKIRNGIEAPDFEMVDTAGHKVRLSDFRGKMVYIDVWATWCAPCKAEIPHVATLHKQFMNDDRIEFISISVDTKAKGWEKMVAKDQSAWKQFIVEGGTDSYFYKKYAIEFIPRFMLIDKNGKIVEISYMKPSVPGCAENLRKLLEANS</sequence>
<evidence type="ECO:0000256" key="1">
    <source>
        <dbReference type="ARBA" id="ARBA00004196"/>
    </source>
</evidence>
<keyword evidence="3" id="KW-1015">Disulfide bond</keyword>
<comment type="caution">
    <text evidence="7">The sequence shown here is derived from an EMBL/GenBank/DDBJ whole genome shotgun (WGS) entry which is preliminary data.</text>
</comment>
<dbReference type="PANTHER" id="PTHR42852:SF6">
    <property type="entry name" value="THIOL:DISULFIDE INTERCHANGE PROTEIN DSBE"/>
    <property type="match status" value="1"/>
</dbReference>
<dbReference type="RefSeq" id="WP_118104122.1">
    <property type="nucleotide sequence ID" value="NZ_JABWDG010000009.1"/>
</dbReference>
<reference evidence="7 8" key="1">
    <citation type="submission" date="2018-08" db="EMBL/GenBank/DDBJ databases">
        <title>A genome reference for cultivated species of the human gut microbiota.</title>
        <authorList>
            <person name="Zou Y."/>
            <person name="Xue W."/>
            <person name="Luo G."/>
        </authorList>
    </citation>
    <scope>NUCLEOTIDE SEQUENCE [LARGE SCALE GENOMIC DNA]</scope>
    <source>
        <strain evidence="7 8">OF03-11</strain>
    </source>
</reference>
<dbReference type="CDD" id="cd02966">
    <property type="entry name" value="TlpA_like_family"/>
    <property type="match status" value="1"/>
</dbReference>
<dbReference type="Pfam" id="PF00578">
    <property type="entry name" value="AhpC-TSA"/>
    <property type="match status" value="1"/>
</dbReference>
<dbReference type="GO" id="GO:0017004">
    <property type="term" value="P:cytochrome complex assembly"/>
    <property type="evidence" value="ECO:0007669"/>
    <property type="project" value="UniProtKB-KW"/>
</dbReference>
<keyword evidence="4" id="KW-0676">Redox-active center</keyword>
<keyword evidence="2" id="KW-0201">Cytochrome c-type biogenesis</keyword>
<dbReference type="GO" id="GO:0030313">
    <property type="term" value="C:cell envelope"/>
    <property type="evidence" value="ECO:0007669"/>
    <property type="project" value="UniProtKB-SubCell"/>
</dbReference>
<name>A0A413IAJ9_9BACT</name>
<dbReference type="Proteomes" id="UP001199750">
    <property type="component" value="Unassembled WGS sequence"/>
</dbReference>